<keyword evidence="1" id="KW-0808">Transferase</keyword>
<dbReference type="PROSITE" id="PS00101">
    <property type="entry name" value="HEXAPEP_TRANSFERASES"/>
    <property type="match status" value="1"/>
</dbReference>
<dbReference type="NCBIfam" id="TIGR03570">
    <property type="entry name" value="NeuD_NnaD"/>
    <property type="match status" value="1"/>
</dbReference>
<feature type="domain" description="PglD N-terminal" evidence="3">
    <location>
        <begin position="4"/>
        <end position="91"/>
    </location>
</feature>
<dbReference type="Proteomes" id="UP001501480">
    <property type="component" value="Unassembled WGS sequence"/>
</dbReference>
<dbReference type="Gene3D" id="3.40.50.20">
    <property type="match status" value="1"/>
</dbReference>
<dbReference type="InterPro" id="IPR018357">
    <property type="entry name" value="Hexapep_transf_CS"/>
</dbReference>
<dbReference type="Pfam" id="PF17836">
    <property type="entry name" value="PglD_N"/>
    <property type="match status" value="1"/>
</dbReference>
<sequence>MTTDLVLVGCGGFGREVVTIVDAINASGASWNLVGFVDDRPSRENLERAQAIDLPVLGGIEHLSSLLEDGEGKFAVAVGDPAVRRSLADRINRDDRAATLVDPRAVIGRDVRLGAGVVVGASAQITTNVEIGRYVHIDRAAQVGHDSLLGDFTTVHPSAVVSGDCEVGTGVRIGTSATILPGRRISDHALIGASACVTRDVPEGATVRGVPAR</sequence>
<dbReference type="InterPro" id="IPR020019">
    <property type="entry name" value="AcTrfase_PglD-like"/>
</dbReference>
<gene>
    <name evidence="4" type="ORF">GCM10009821_27070</name>
</gene>
<dbReference type="RefSeq" id="WP_344329725.1">
    <property type="nucleotide sequence ID" value="NZ_BAAAPY010000012.1"/>
</dbReference>
<dbReference type="InterPro" id="IPR011004">
    <property type="entry name" value="Trimer_LpxA-like_sf"/>
</dbReference>
<evidence type="ECO:0000313" key="4">
    <source>
        <dbReference type="EMBL" id="GAA2084303.1"/>
    </source>
</evidence>
<name>A0ABP5HQE8_9ACTN</name>
<keyword evidence="2" id="KW-0677">Repeat</keyword>
<comment type="caution">
    <text evidence="4">The sequence shown here is derived from an EMBL/GenBank/DDBJ whole genome shotgun (WGS) entry which is preliminary data.</text>
</comment>
<evidence type="ECO:0000259" key="3">
    <source>
        <dbReference type="Pfam" id="PF17836"/>
    </source>
</evidence>
<evidence type="ECO:0000256" key="2">
    <source>
        <dbReference type="ARBA" id="ARBA00022737"/>
    </source>
</evidence>
<dbReference type="EMBL" id="BAAAPY010000012">
    <property type="protein sequence ID" value="GAA2084303.1"/>
    <property type="molecule type" value="Genomic_DNA"/>
</dbReference>
<dbReference type="PANTHER" id="PTHR43300">
    <property type="entry name" value="ACETYLTRANSFERASE"/>
    <property type="match status" value="1"/>
</dbReference>
<keyword evidence="5" id="KW-1185">Reference proteome</keyword>
<dbReference type="InterPro" id="IPR041561">
    <property type="entry name" value="PglD_N"/>
</dbReference>
<dbReference type="CDD" id="cd03360">
    <property type="entry name" value="LbH_AT_putative"/>
    <property type="match status" value="1"/>
</dbReference>
<dbReference type="Gene3D" id="2.160.10.10">
    <property type="entry name" value="Hexapeptide repeat proteins"/>
    <property type="match status" value="1"/>
</dbReference>
<evidence type="ECO:0000313" key="5">
    <source>
        <dbReference type="Proteomes" id="UP001501480"/>
    </source>
</evidence>
<accession>A0ABP5HQE8</accession>
<dbReference type="PANTHER" id="PTHR43300:SF7">
    <property type="entry name" value="UDP-N-ACETYLBACILLOSAMINE N-ACETYLTRANSFERASE"/>
    <property type="match status" value="1"/>
</dbReference>
<protein>
    <submittedName>
        <fullName evidence="4">Acetyltransferase</fullName>
    </submittedName>
</protein>
<evidence type="ECO:0000256" key="1">
    <source>
        <dbReference type="ARBA" id="ARBA00022679"/>
    </source>
</evidence>
<reference evidence="5" key="1">
    <citation type="journal article" date="2019" name="Int. J. Syst. Evol. Microbiol.">
        <title>The Global Catalogue of Microorganisms (GCM) 10K type strain sequencing project: providing services to taxonomists for standard genome sequencing and annotation.</title>
        <authorList>
            <consortium name="The Broad Institute Genomics Platform"/>
            <consortium name="The Broad Institute Genome Sequencing Center for Infectious Disease"/>
            <person name="Wu L."/>
            <person name="Ma J."/>
        </authorList>
    </citation>
    <scope>NUCLEOTIDE SEQUENCE [LARGE SCALE GENOMIC DNA]</scope>
    <source>
        <strain evidence="5">JCM 15749</strain>
    </source>
</reference>
<organism evidence="4 5">
    <name type="scientific">Aeromicrobium halocynthiae</name>
    <dbReference type="NCBI Taxonomy" id="560557"/>
    <lineage>
        <taxon>Bacteria</taxon>
        <taxon>Bacillati</taxon>
        <taxon>Actinomycetota</taxon>
        <taxon>Actinomycetes</taxon>
        <taxon>Propionibacteriales</taxon>
        <taxon>Nocardioidaceae</taxon>
        <taxon>Aeromicrobium</taxon>
    </lineage>
</organism>
<dbReference type="InterPro" id="IPR050179">
    <property type="entry name" value="Trans_hexapeptide_repeat"/>
</dbReference>
<proteinExistence type="predicted"/>
<dbReference type="SUPFAM" id="SSF51161">
    <property type="entry name" value="Trimeric LpxA-like enzymes"/>
    <property type="match status" value="1"/>
</dbReference>